<evidence type="ECO:0000313" key="2">
    <source>
        <dbReference type="Proteomes" id="UP001143910"/>
    </source>
</evidence>
<evidence type="ECO:0000313" key="1">
    <source>
        <dbReference type="EMBL" id="KAJ2967593.1"/>
    </source>
</evidence>
<proteinExistence type="predicted"/>
<name>A0ACC1MMZ3_9HYPO</name>
<keyword evidence="2" id="KW-1185">Reference proteome</keyword>
<comment type="caution">
    <text evidence="1">The sequence shown here is derived from an EMBL/GenBank/DDBJ whole genome shotgun (WGS) entry which is preliminary data.</text>
</comment>
<dbReference type="EMBL" id="JANJQO010002244">
    <property type="protein sequence ID" value="KAJ2967593.1"/>
    <property type="molecule type" value="Genomic_DNA"/>
</dbReference>
<accession>A0ACC1MMZ3</accession>
<sequence>MAEPKKPSLSQASTPAESPSLSNMAAPPPADLQDEKSQDGSFKYYMRVFKYNDTKGWIVNVGAFICMIASGTALPLMDVVFGAYVNVFNDFVSGTLSPAGYRKQVSHYALYFIYLFIGKFILTYIWTVSVSITSIRVVKKMRVDFVRQTLRQEIPFFDAPSSSISSQITTNGNLITNGIAEKLGITIQAMSTFVSAFVVAFVVQWKLTFIVLSIVPVNILVTVICVMFDMVYEHKMFEIYNTSGSIAQEAFATIRTAHAFWAFPKLSHRFTNVLEDARQVGKKKSLIYAILFSFEFFCIFAGYGLAFWQGMRMYASGEIRQPGTVVTVIFAVLVAAQALTQIAPQTVAVSKAAAAAHDMFSVIDRKSAVDSLSTQGKTIPDFQGNINVSNIDFAYPSRPDVPILKNFSIDIPANKTTAFVGASGSGKSTLFGLLERWYSISAGEITLDGHQLTDLNLQWLRTSVRLVQQEPTLFTGSIYQNVADGLAGTSMNDLPEEEKRRLVKEACESSYAHDFILDLPNGYDTMIGERGASLSGGQKQRIVIARSIISNPRVLLLDEATSALDPTAEKIVQTALNNVAKGRTMISIAHRLSTIRTADNIIVMSKGQVLESGTHAELIKMNGKYASLVRAQDLGDGDASNAESDDAEETKLGNNLDLIASRASAGAQTIQAEAETGPSYGLLHGLWIIIKEQPELWWALIVISLCGVAGGATYPALAVLFAQTMDAFTTVNVSKANFYALMFFVVALGNLVIYAISGWIVNIIAQHIMKFYRSEIFDNTLRQDMTFFDKPENNTGALVSRVASEPTSLQELLSINCVLILITIVNVLSSVVLALCYGWKLSLVLALGALPVLIASGYIRIRLEFKFEDDTADRFSKSSGLASEAVMGIRTVSSLALERAIISKYSDALQHIAKDAISGLGWKMFFYSLSQSISLLVMCLGFWYGGQLVSTGEYTTSQFYIIFIAIIFSGEAAALFFQYTTSITKAGTAINYILRLRRSKMLFDSDVDQEASQDEKTDEPVKGKDVVCDAVHFAYPLRPNLKVLRGIDIVNHDFIAPALL</sequence>
<gene>
    <name evidence="1" type="ORF">NQ176_g9587</name>
</gene>
<reference evidence="1" key="1">
    <citation type="submission" date="2022-08" db="EMBL/GenBank/DDBJ databases">
        <title>Genome Sequence of Lecanicillium fungicola.</title>
        <authorList>
            <person name="Buettner E."/>
        </authorList>
    </citation>
    <scope>NUCLEOTIDE SEQUENCE</scope>
    <source>
        <strain evidence="1">Babe33</strain>
    </source>
</reference>
<protein>
    <submittedName>
        <fullName evidence="1">Uncharacterized protein</fullName>
    </submittedName>
</protein>
<organism evidence="1 2">
    <name type="scientific">Zarea fungicola</name>
    <dbReference type="NCBI Taxonomy" id="93591"/>
    <lineage>
        <taxon>Eukaryota</taxon>
        <taxon>Fungi</taxon>
        <taxon>Dikarya</taxon>
        <taxon>Ascomycota</taxon>
        <taxon>Pezizomycotina</taxon>
        <taxon>Sordariomycetes</taxon>
        <taxon>Hypocreomycetidae</taxon>
        <taxon>Hypocreales</taxon>
        <taxon>Cordycipitaceae</taxon>
        <taxon>Zarea</taxon>
    </lineage>
</organism>
<dbReference type="Proteomes" id="UP001143910">
    <property type="component" value="Unassembled WGS sequence"/>
</dbReference>